<evidence type="ECO:0000256" key="1">
    <source>
        <dbReference type="SAM" id="SignalP"/>
    </source>
</evidence>
<feature type="chain" id="PRO_5002217907" description="Secreted protein" evidence="1">
    <location>
        <begin position="25"/>
        <end position="99"/>
    </location>
</feature>
<dbReference type="Proteomes" id="UP000054018">
    <property type="component" value="Unassembled WGS sequence"/>
</dbReference>
<gene>
    <name evidence="2" type="ORF">PISMIDRAFT_685037</name>
</gene>
<reference evidence="3" key="2">
    <citation type="submission" date="2015-01" db="EMBL/GenBank/DDBJ databases">
        <title>Evolutionary Origins and Diversification of the Mycorrhizal Mutualists.</title>
        <authorList>
            <consortium name="DOE Joint Genome Institute"/>
            <consortium name="Mycorrhizal Genomics Consortium"/>
            <person name="Kohler A."/>
            <person name="Kuo A."/>
            <person name="Nagy L.G."/>
            <person name="Floudas D."/>
            <person name="Copeland A."/>
            <person name="Barry K.W."/>
            <person name="Cichocki N."/>
            <person name="Veneault-Fourrey C."/>
            <person name="LaButti K."/>
            <person name="Lindquist E.A."/>
            <person name="Lipzen A."/>
            <person name="Lundell T."/>
            <person name="Morin E."/>
            <person name="Murat C."/>
            <person name="Riley R."/>
            <person name="Ohm R."/>
            <person name="Sun H."/>
            <person name="Tunlid A."/>
            <person name="Henrissat B."/>
            <person name="Grigoriev I.V."/>
            <person name="Hibbett D.S."/>
            <person name="Martin F."/>
        </authorList>
    </citation>
    <scope>NUCLEOTIDE SEQUENCE [LARGE SCALE GENOMIC DNA]</scope>
    <source>
        <strain evidence="3">441</strain>
    </source>
</reference>
<proteinExistence type="predicted"/>
<sequence>MLASNWVGGLSFVVVCSSSAFVCGTIVDDATPSSFVTLSCATSSFKVLEMGGHGRCVGVVVRWGSLTGVYRRIFLGSGIRSLGVGGDRLSLELMRHQTS</sequence>
<evidence type="ECO:0000313" key="2">
    <source>
        <dbReference type="EMBL" id="KIK17687.1"/>
    </source>
</evidence>
<dbReference type="AlphaFoldDB" id="A0A0C9Z5H3"/>
<evidence type="ECO:0008006" key="4">
    <source>
        <dbReference type="Google" id="ProtNLM"/>
    </source>
</evidence>
<keyword evidence="1" id="KW-0732">Signal</keyword>
<protein>
    <recommendedName>
        <fullName evidence="4">Secreted protein</fullName>
    </recommendedName>
</protein>
<keyword evidence="3" id="KW-1185">Reference proteome</keyword>
<evidence type="ECO:0000313" key="3">
    <source>
        <dbReference type="Proteomes" id="UP000054018"/>
    </source>
</evidence>
<name>A0A0C9Z5H3_9AGAM</name>
<dbReference type="EMBL" id="KN833822">
    <property type="protein sequence ID" value="KIK17687.1"/>
    <property type="molecule type" value="Genomic_DNA"/>
</dbReference>
<accession>A0A0C9Z5H3</accession>
<feature type="signal peptide" evidence="1">
    <location>
        <begin position="1"/>
        <end position="24"/>
    </location>
</feature>
<organism evidence="2 3">
    <name type="scientific">Pisolithus microcarpus 441</name>
    <dbReference type="NCBI Taxonomy" id="765257"/>
    <lineage>
        <taxon>Eukaryota</taxon>
        <taxon>Fungi</taxon>
        <taxon>Dikarya</taxon>
        <taxon>Basidiomycota</taxon>
        <taxon>Agaricomycotina</taxon>
        <taxon>Agaricomycetes</taxon>
        <taxon>Agaricomycetidae</taxon>
        <taxon>Boletales</taxon>
        <taxon>Sclerodermatineae</taxon>
        <taxon>Pisolithaceae</taxon>
        <taxon>Pisolithus</taxon>
    </lineage>
</organism>
<reference evidence="2 3" key="1">
    <citation type="submission" date="2014-04" db="EMBL/GenBank/DDBJ databases">
        <authorList>
            <consortium name="DOE Joint Genome Institute"/>
            <person name="Kuo A."/>
            <person name="Kohler A."/>
            <person name="Costa M.D."/>
            <person name="Nagy L.G."/>
            <person name="Floudas D."/>
            <person name="Copeland A."/>
            <person name="Barry K.W."/>
            <person name="Cichocki N."/>
            <person name="Veneault-Fourrey C."/>
            <person name="LaButti K."/>
            <person name="Lindquist E.A."/>
            <person name="Lipzen A."/>
            <person name="Lundell T."/>
            <person name="Morin E."/>
            <person name="Murat C."/>
            <person name="Sun H."/>
            <person name="Tunlid A."/>
            <person name="Henrissat B."/>
            <person name="Grigoriev I.V."/>
            <person name="Hibbett D.S."/>
            <person name="Martin F."/>
            <person name="Nordberg H.P."/>
            <person name="Cantor M.N."/>
            <person name="Hua S.X."/>
        </authorList>
    </citation>
    <scope>NUCLEOTIDE SEQUENCE [LARGE SCALE GENOMIC DNA]</scope>
    <source>
        <strain evidence="2 3">441</strain>
    </source>
</reference>
<dbReference type="HOGENOM" id="CLU_2321257_0_0_1"/>